<evidence type="ECO:0000256" key="7">
    <source>
        <dbReference type="ARBA" id="ARBA00022737"/>
    </source>
</evidence>
<dbReference type="STRING" id="341454.A0A4S2MX37"/>
<feature type="compositionally biased region" description="Pro residues" evidence="11">
    <location>
        <begin position="317"/>
        <end position="336"/>
    </location>
</feature>
<dbReference type="InParanoid" id="A0A4S2MX37"/>
<keyword evidence="6 9" id="KW-0963">Cytoplasm</keyword>
<dbReference type="PANTHER" id="PTHR13780:SF36">
    <property type="entry name" value="CBS DOMAIN-CONTAINING PROTEIN"/>
    <property type="match status" value="1"/>
</dbReference>
<dbReference type="CDD" id="cd02205">
    <property type="entry name" value="CBS_pair_SF"/>
    <property type="match status" value="1"/>
</dbReference>
<dbReference type="Gene3D" id="3.10.580.10">
    <property type="entry name" value="CBS-domain"/>
    <property type="match status" value="2"/>
</dbReference>
<proteinExistence type="inferred from homology"/>
<sequence>MADVLTSPPLPRNDNHTVRDWRTIPVGELVDHTNLPFVDLDTPVETACQKLIDHGLASIPIRSSAQDGTICGTVDYTDLNAFLLLIMGLYQPDEDEDLSSFEHLAMKARAGGSIPVKLVKDLGKKDPFITVSESDALSKIVELLGSGVHRVAVVKEGTSTVIGMISQLKLIKYFWEHGRCFPSIEALYSSSLRDLGIGTTSVVSINGDKRVLDALELMNSEGVSSLAVVDNHLNVVGNISVADVKYLTRSSSVPLLKATCFHFLTVILTDRGLHDGKDSYPVFHVNPYSSLAQTVAKLVATQSHRMWIVESPSPASSAPPTPKIAPAVAIPPPGAASPPTTALPSSIPGGGLGGRLTGVVSLTDILHLFARSAGLTPTDPNDARSQRRRRSSSSSMRASFDQSRGSIDLRELREHRGSFEIRR</sequence>
<keyword evidence="14" id="KW-1185">Reference proteome</keyword>
<dbReference type="InterPro" id="IPR046342">
    <property type="entry name" value="CBS_dom_sf"/>
</dbReference>
<accession>A0A4S2MX37</accession>
<evidence type="ECO:0000256" key="11">
    <source>
        <dbReference type="SAM" id="MobiDB-lite"/>
    </source>
</evidence>
<dbReference type="GO" id="GO:0005737">
    <property type="term" value="C:cytoplasm"/>
    <property type="evidence" value="ECO:0007669"/>
    <property type="project" value="UniProtKB-SubCell"/>
</dbReference>
<feature type="domain" description="CBS" evidence="12">
    <location>
        <begin position="122"/>
        <end position="183"/>
    </location>
</feature>
<dbReference type="Pfam" id="PF00571">
    <property type="entry name" value="CBS"/>
    <property type="match status" value="3"/>
</dbReference>
<comment type="similarity">
    <text evidence="3 9">Belongs to the SDS23 family.</text>
</comment>
<evidence type="ECO:0000256" key="10">
    <source>
        <dbReference type="PROSITE-ProRule" id="PRU00703"/>
    </source>
</evidence>
<reference evidence="13 14" key="1">
    <citation type="submission" date="2019-04" db="EMBL/GenBank/DDBJ databases">
        <title>Comparative genomics and transcriptomics to analyze fruiting body development in filamentous ascomycetes.</title>
        <authorList>
            <consortium name="DOE Joint Genome Institute"/>
            <person name="Lutkenhaus R."/>
            <person name="Traeger S."/>
            <person name="Breuer J."/>
            <person name="Kuo A."/>
            <person name="Lipzen A."/>
            <person name="Pangilinan J."/>
            <person name="Dilworth D."/>
            <person name="Sandor L."/>
            <person name="Poggeler S."/>
            <person name="Barry K."/>
            <person name="Grigoriev I.V."/>
            <person name="Nowrousian M."/>
        </authorList>
    </citation>
    <scope>NUCLEOTIDE SEQUENCE [LARGE SCALE GENOMIC DNA]</scope>
    <source>
        <strain evidence="13 14">CBS 389.68</strain>
    </source>
</reference>
<evidence type="ECO:0000256" key="1">
    <source>
        <dbReference type="ARBA" id="ARBA00002656"/>
    </source>
</evidence>
<dbReference type="GO" id="GO:0042149">
    <property type="term" value="P:cellular response to glucose starvation"/>
    <property type="evidence" value="ECO:0007669"/>
    <property type="project" value="UniProtKB-UniRule"/>
</dbReference>
<organism evidence="13 14">
    <name type="scientific">Ascodesmis nigricans</name>
    <dbReference type="NCBI Taxonomy" id="341454"/>
    <lineage>
        <taxon>Eukaryota</taxon>
        <taxon>Fungi</taxon>
        <taxon>Dikarya</taxon>
        <taxon>Ascomycota</taxon>
        <taxon>Pezizomycotina</taxon>
        <taxon>Pezizomycetes</taxon>
        <taxon>Pezizales</taxon>
        <taxon>Ascodesmidaceae</taxon>
        <taxon>Ascodesmis</taxon>
    </lineage>
</organism>
<dbReference type="InterPro" id="IPR016711">
    <property type="entry name" value="Ssd23"/>
</dbReference>
<feature type="domain" description="CBS" evidence="12">
    <location>
        <begin position="198"/>
        <end position="255"/>
    </location>
</feature>
<gene>
    <name evidence="13" type="ORF">EX30DRAFT_306456</name>
</gene>
<evidence type="ECO:0000256" key="9">
    <source>
        <dbReference type="PIRNR" id="PIRNR018148"/>
    </source>
</evidence>
<evidence type="ECO:0000256" key="8">
    <source>
        <dbReference type="ARBA" id="ARBA00023122"/>
    </source>
</evidence>
<dbReference type="SMART" id="SM00116">
    <property type="entry name" value="CBS"/>
    <property type="match status" value="4"/>
</dbReference>
<dbReference type="GO" id="GO:0004865">
    <property type="term" value="F:protein serine/threonine phosphatase inhibitor activity"/>
    <property type="evidence" value="ECO:0007669"/>
    <property type="project" value="TreeGrafter"/>
</dbReference>
<keyword evidence="8 10" id="KW-0129">CBS domain</keyword>
<feature type="compositionally biased region" description="Low complexity" evidence="11">
    <location>
        <begin position="337"/>
        <end position="347"/>
    </location>
</feature>
<dbReference type="InterPro" id="IPR050511">
    <property type="entry name" value="AMPK_gamma/SDS23_families"/>
</dbReference>
<dbReference type="EMBL" id="ML220120">
    <property type="protein sequence ID" value="TGZ81201.1"/>
    <property type="molecule type" value="Genomic_DNA"/>
</dbReference>
<evidence type="ECO:0000256" key="2">
    <source>
        <dbReference type="ARBA" id="ARBA00004496"/>
    </source>
</evidence>
<dbReference type="Proteomes" id="UP000298138">
    <property type="component" value="Unassembled WGS sequence"/>
</dbReference>
<dbReference type="PIRSF" id="PIRSF018148">
    <property type="entry name" value="UCP018148_CBS_YBR214w"/>
    <property type="match status" value="1"/>
</dbReference>
<feature type="region of interest" description="Disordered" evidence="11">
    <location>
        <begin position="373"/>
        <end position="411"/>
    </location>
</feature>
<evidence type="ECO:0000256" key="3">
    <source>
        <dbReference type="ARBA" id="ARBA00006624"/>
    </source>
</evidence>
<feature type="domain" description="CBS" evidence="12">
    <location>
        <begin position="30"/>
        <end position="94"/>
    </location>
</feature>
<comment type="function">
    <text evidence="1 9">Involved in DNA replication and cell separation.</text>
</comment>
<dbReference type="FunCoup" id="A0A4S2MX37">
    <property type="interactions" value="201"/>
</dbReference>
<feature type="compositionally biased region" description="Low complexity" evidence="11">
    <location>
        <begin position="392"/>
        <end position="404"/>
    </location>
</feature>
<evidence type="ECO:0000256" key="4">
    <source>
        <dbReference type="ARBA" id="ARBA00014106"/>
    </source>
</evidence>
<dbReference type="OrthoDB" id="449052at2759"/>
<evidence type="ECO:0000259" key="12">
    <source>
        <dbReference type="PROSITE" id="PS51371"/>
    </source>
</evidence>
<dbReference type="AlphaFoldDB" id="A0A4S2MX37"/>
<comment type="subcellular location">
    <subcellularLocation>
        <location evidence="2 9">Cytoplasm</location>
    </subcellularLocation>
</comment>
<dbReference type="InterPro" id="IPR000644">
    <property type="entry name" value="CBS_dom"/>
</dbReference>
<dbReference type="GO" id="GO:0030071">
    <property type="term" value="P:regulation of mitotic metaphase/anaphase transition"/>
    <property type="evidence" value="ECO:0007669"/>
    <property type="project" value="InterPro"/>
</dbReference>
<evidence type="ECO:0000256" key="6">
    <source>
        <dbReference type="ARBA" id="ARBA00022490"/>
    </source>
</evidence>
<name>A0A4S2MX37_9PEZI</name>
<dbReference type="PROSITE" id="PS51371">
    <property type="entry name" value="CBS"/>
    <property type="match status" value="3"/>
</dbReference>
<dbReference type="PANTHER" id="PTHR13780">
    <property type="entry name" value="AMP-ACTIVATED PROTEIN KINASE, GAMMA REGULATORY SUBUNIT"/>
    <property type="match status" value="1"/>
</dbReference>
<evidence type="ECO:0000313" key="13">
    <source>
        <dbReference type="EMBL" id="TGZ81201.1"/>
    </source>
</evidence>
<evidence type="ECO:0000313" key="14">
    <source>
        <dbReference type="Proteomes" id="UP000298138"/>
    </source>
</evidence>
<feature type="region of interest" description="Disordered" evidence="11">
    <location>
        <begin position="311"/>
        <end position="349"/>
    </location>
</feature>
<keyword evidence="7" id="KW-0677">Repeat</keyword>
<dbReference type="SUPFAM" id="SSF54631">
    <property type="entry name" value="CBS-domain pair"/>
    <property type="match status" value="2"/>
</dbReference>
<protein>
    <recommendedName>
        <fullName evidence="4">Protein SDS23</fullName>
    </recommendedName>
    <alternativeName>
        <fullName evidence="5">Protein sds23</fullName>
    </alternativeName>
</protein>
<evidence type="ECO:0000256" key="5">
    <source>
        <dbReference type="ARBA" id="ARBA00020584"/>
    </source>
</evidence>